<keyword evidence="7" id="KW-1185">Reference proteome</keyword>
<dbReference type="InterPro" id="IPR001322">
    <property type="entry name" value="Lamin_tail_dom"/>
</dbReference>
<evidence type="ECO:0000256" key="4">
    <source>
        <dbReference type="SAM" id="SignalP"/>
    </source>
</evidence>
<dbReference type="Gene3D" id="2.60.40.2030">
    <property type="match status" value="4"/>
</dbReference>
<feature type="domain" description="LTD" evidence="5">
    <location>
        <begin position="1001"/>
        <end position="1145"/>
    </location>
</feature>
<dbReference type="InterPro" id="IPR026444">
    <property type="entry name" value="Secre_tail"/>
</dbReference>
<evidence type="ECO:0000259" key="5">
    <source>
        <dbReference type="PROSITE" id="PS51841"/>
    </source>
</evidence>
<feature type="signal peptide" evidence="4">
    <location>
        <begin position="1"/>
        <end position="24"/>
    </location>
</feature>
<feature type="chain" id="PRO_5046407904" evidence="4">
    <location>
        <begin position="25"/>
        <end position="1281"/>
    </location>
</feature>
<dbReference type="EMBL" id="CP106735">
    <property type="protein sequence ID" value="UXX79873.1"/>
    <property type="molecule type" value="Genomic_DNA"/>
</dbReference>
<dbReference type="Pfam" id="PF00932">
    <property type="entry name" value="LTD"/>
    <property type="match status" value="4"/>
</dbReference>
<dbReference type="PANTHER" id="PTHR46682">
    <property type="entry name" value="ADHESION G-PROTEIN COUPLED RECEPTOR V1"/>
    <property type="match status" value="1"/>
</dbReference>
<dbReference type="SMART" id="SM00237">
    <property type="entry name" value="Calx_beta"/>
    <property type="match status" value="4"/>
</dbReference>
<evidence type="ECO:0000256" key="3">
    <source>
        <dbReference type="ARBA" id="ARBA00022837"/>
    </source>
</evidence>
<evidence type="ECO:0000256" key="1">
    <source>
        <dbReference type="ARBA" id="ARBA00022729"/>
    </source>
</evidence>
<dbReference type="SUPFAM" id="SSF74853">
    <property type="entry name" value="Lamin A/C globular tail domain"/>
    <property type="match status" value="4"/>
</dbReference>
<accession>A0ABY6D493</accession>
<organism evidence="6 7">
    <name type="scientific">Reichenbachiella carrageenanivorans</name>
    <dbReference type="NCBI Taxonomy" id="2979869"/>
    <lineage>
        <taxon>Bacteria</taxon>
        <taxon>Pseudomonadati</taxon>
        <taxon>Bacteroidota</taxon>
        <taxon>Cytophagia</taxon>
        <taxon>Cytophagales</taxon>
        <taxon>Reichenbachiellaceae</taxon>
        <taxon>Reichenbachiella</taxon>
    </lineage>
</organism>
<feature type="domain" description="LTD" evidence="5">
    <location>
        <begin position="746"/>
        <end position="864"/>
    </location>
</feature>
<feature type="domain" description="LTD" evidence="5">
    <location>
        <begin position="138"/>
        <end position="293"/>
    </location>
</feature>
<protein>
    <submittedName>
        <fullName evidence="6">Lamin tail domain-containing protein</fullName>
    </submittedName>
</protein>
<keyword evidence="3" id="KW-0106">Calcium</keyword>
<gene>
    <name evidence="6" type="ORF">N7E81_01980</name>
</gene>
<dbReference type="InterPro" id="IPR026919">
    <property type="entry name" value="ADGRV1"/>
</dbReference>
<name>A0ABY6D493_9BACT</name>
<dbReference type="SUPFAM" id="SSF141072">
    <property type="entry name" value="CalX-like"/>
    <property type="match status" value="4"/>
</dbReference>
<reference evidence="6" key="1">
    <citation type="submission" date="2022-10" db="EMBL/GenBank/DDBJ databases">
        <title>Comparative genomics and taxonomic characterization of three novel marine species of genus Reichenbachiella exhibiting antioxidant and polysaccharide degradation activities.</title>
        <authorList>
            <person name="Muhammad N."/>
            <person name="Lee Y.-J."/>
            <person name="Ko J."/>
            <person name="Kim S.-G."/>
        </authorList>
    </citation>
    <scope>NUCLEOTIDE SEQUENCE</scope>
    <source>
        <strain evidence="6">Wsw4-B4</strain>
    </source>
</reference>
<evidence type="ECO:0000313" key="7">
    <source>
        <dbReference type="Proteomes" id="UP001062165"/>
    </source>
</evidence>
<sequence>MKKMYYNFIHITLVLLLTSFLVQAQTTVEFSSASAIVTEDGVTFDLTIDIANEDAIPTVVDVVLTAGTAGDIDNYTTQQATFPASSSDSQTISITITDDGEVESAETFTFALQNVSGGNAAEVGAQAAFDLTIYDNETTSSDLIINEILADQTPDVDANGVDGVSSDDEFIEFVNTSASPLDISGYQIFDKVSQFKVRHIFPASTVVPAGGAIVVFGGGSPVGSFGNSLVQTASEGEGLGATNTNETFVITDASNNTILYYTYGSEGGNSHSITRDPDITGAVNPMTEHTVATGSAGALCSPGTKINGDLFIEPSVTVVQFNAATASVNEGDGTVDITVTIVGEDASVATTVNVVLTSGTAADLGNYTTQLVTFPAGFSDSKTVTITLSDDDEIEGDEDFVFSLENVAGGNSAELGAQSSITLSVVDNDFGPTDLVVNEFMPWPAGSTSDDTEFDANGNGSYSAFSDEYIEFVNSGDTDLDISGWKINDGVDRHIFPDPTVIPAGGALVVFGAGSSPVGTFGNSLVQVASLGEDPGASLGMLNSEDEFFILDDTDAIRLTFSYTDGARAVAFVRNPDITGDFVTHPAISAYKNQDDTNAKASPGLKVDGTFFIEQTSTLVQFTSPSILIDEGDGSFTIGVTISQEDNTNATTANVALISGDAADLNNYTIEPITFPAGSNQEQFVTVTITDDTEVEGIQQFTFELQNVAGGTNAKVGATSTTQVTMDDNDFPPSSLVLNEFLPYPSSTSVTDPAEVDANGDGVFNGTNDEFMEFVNDGVSDLDISNWSIVANDQTRHVFPSGTVINAGSALVLFGGGSPEGSFGGASVQIASEGLSGLGILNSGTKISIFNDLDEEVYAYSYNSTNIGVSYTRNPDITGDFELHPVLGGLTISPGTKVDGTPFVVDNSTKVSFPVALGGIGEGNVTFELEVSIEKASADHATMVDVILSSENLDGDLVYSTQTVTFPAGSSESQFVEINVIDDDLLEGDELFTFTLENISGGSTAKAGAITQFSFVILDDDVPLVFNEIHADPASGDLGDANNDGIRDAAEDEFIEVVNRSKEIIDMSGYKFYDESALRHVFSAGTTLQPGHAIVVFGGGNPRGILGAEVQVATEEGGLSLTNTGDKLRIENTLEEVQASTIYGEDGDNNQSITRSPDIYGEYALHSQVEGANGKLYSPGRKVDQSVFINIVTATDDPIKLETSVYPNPASDVIEISLSNRMDHLIFNLYNIQGEMILQADLNPVSQNQIQVSALKNGLYLYTIRDLNAKSINNGKLLIKK</sequence>
<dbReference type="Pfam" id="PF18962">
    <property type="entry name" value="Por_Secre_tail"/>
    <property type="match status" value="1"/>
</dbReference>
<dbReference type="Gene3D" id="2.60.40.1260">
    <property type="entry name" value="Lamin Tail domain"/>
    <property type="match status" value="4"/>
</dbReference>
<dbReference type="InterPro" id="IPR038081">
    <property type="entry name" value="CalX-like_sf"/>
</dbReference>
<dbReference type="InterPro" id="IPR003644">
    <property type="entry name" value="Calx_beta"/>
</dbReference>
<dbReference type="PROSITE" id="PS51841">
    <property type="entry name" value="LTD"/>
    <property type="match status" value="4"/>
</dbReference>
<dbReference type="Proteomes" id="UP001062165">
    <property type="component" value="Chromosome"/>
</dbReference>
<proteinExistence type="predicted"/>
<dbReference type="Pfam" id="PF03160">
    <property type="entry name" value="Calx-beta"/>
    <property type="match status" value="4"/>
</dbReference>
<keyword evidence="1 4" id="KW-0732">Signal</keyword>
<dbReference type="PANTHER" id="PTHR46682:SF1">
    <property type="entry name" value="ADHESION G-PROTEIN COUPLED RECEPTOR V1"/>
    <property type="match status" value="1"/>
</dbReference>
<dbReference type="NCBIfam" id="TIGR04183">
    <property type="entry name" value="Por_Secre_tail"/>
    <property type="match status" value="1"/>
</dbReference>
<evidence type="ECO:0000313" key="6">
    <source>
        <dbReference type="EMBL" id="UXX79873.1"/>
    </source>
</evidence>
<feature type="domain" description="LTD" evidence="5">
    <location>
        <begin position="417"/>
        <end position="565"/>
    </location>
</feature>
<dbReference type="RefSeq" id="WP_263051604.1">
    <property type="nucleotide sequence ID" value="NZ_CP106735.1"/>
</dbReference>
<keyword evidence="2" id="KW-0677">Repeat</keyword>
<evidence type="ECO:0000256" key="2">
    <source>
        <dbReference type="ARBA" id="ARBA00022737"/>
    </source>
</evidence>
<dbReference type="InterPro" id="IPR036415">
    <property type="entry name" value="Lamin_tail_dom_sf"/>
</dbReference>